<feature type="region of interest" description="Disordered" evidence="2">
    <location>
        <begin position="1"/>
        <end position="22"/>
    </location>
</feature>
<accession>A0A9J5ZG17</accession>
<keyword evidence="1" id="KW-0862">Zinc</keyword>
<dbReference type="InterPro" id="IPR036875">
    <property type="entry name" value="Znf_CCHC_sf"/>
</dbReference>
<dbReference type="Pfam" id="PF00098">
    <property type="entry name" value="zf-CCHC"/>
    <property type="match status" value="1"/>
</dbReference>
<evidence type="ECO:0000259" key="3">
    <source>
        <dbReference type="PROSITE" id="PS50158"/>
    </source>
</evidence>
<dbReference type="EMBL" id="JACXVP010000004">
    <property type="protein sequence ID" value="KAG5611365.1"/>
    <property type="molecule type" value="Genomic_DNA"/>
</dbReference>
<keyword evidence="1" id="KW-0863">Zinc-finger</keyword>
<dbReference type="InterPro" id="IPR001878">
    <property type="entry name" value="Znf_CCHC"/>
</dbReference>
<sequence length="97" mass="11461">MRYSKRQGYQNGIKREVRPGQRANKKANRCFSKWQRDKCYKCGKRGHYTIDCCYMIAEGVITTSTQKNKMKKKLGILRPLIQMKKLSNQHEDIFTSL</sequence>
<organism evidence="4 5">
    <name type="scientific">Solanum commersonii</name>
    <name type="common">Commerson's wild potato</name>
    <name type="synonym">Commerson's nightshade</name>
    <dbReference type="NCBI Taxonomy" id="4109"/>
    <lineage>
        <taxon>Eukaryota</taxon>
        <taxon>Viridiplantae</taxon>
        <taxon>Streptophyta</taxon>
        <taxon>Embryophyta</taxon>
        <taxon>Tracheophyta</taxon>
        <taxon>Spermatophyta</taxon>
        <taxon>Magnoliopsida</taxon>
        <taxon>eudicotyledons</taxon>
        <taxon>Gunneridae</taxon>
        <taxon>Pentapetalae</taxon>
        <taxon>asterids</taxon>
        <taxon>lamiids</taxon>
        <taxon>Solanales</taxon>
        <taxon>Solanaceae</taxon>
        <taxon>Solanoideae</taxon>
        <taxon>Solaneae</taxon>
        <taxon>Solanum</taxon>
    </lineage>
</organism>
<dbReference type="OrthoDB" id="1626798at2759"/>
<keyword evidence="5" id="KW-1185">Reference proteome</keyword>
<dbReference type="GO" id="GO:0008270">
    <property type="term" value="F:zinc ion binding"/>
    <property type="evidence" value="ECO:0007669"/>
    <property type="project" value="UniProtKB-KW"/>
</dbReference>
<evidence type="ECO:0000256" key="1">
    <source>
        <dbReference type="PROSITE-ProRule" id="PRU00047"/>
    </source>
</evidence>
<protein>
    <recommendedName>
        <fullName evidence="3">CCHC-type domain-containing protein</fullName>
    </recommendedName>
</protein>
<reference evidence="4 5" key="1">
    <citation type="submission" date="2020-09" db="EMBL/GenBank/DDBJ databases">
        <title>De no assembly of potato wild relative species, Solanum commersonii.</title>
        <authorList>
            <person name="Cho K."/>
        </authorList>
    </citation>
    <scope>NUCLEOTIDE SEQUENCE [LARGE SCALE GENOMIC DNA]</scope>
    <source>
        <strain evidence="4">LZ3.2</strain>
        <tissue evidence="4">Leaf</tissue>
    </source>
</reference>
<dbReference type="AlphaFoldDB" id="A0A9J5ZG17"/>
<dbReference type="SUPFAM" id="SSF57756">
    <property type="entry name" value="Retrovirus zinc finger-like domains"/>
    <property type="match status" value="1"/>
</dbReference>
<comment type="caution">
    <text evidence="4">The sequence shown here is derived from an EMBL/GenBank/DDBJ whole genome shotgun (WGS) entry which is preliminary data.</text>
</comment>
<name>A0A9J5ZG17_SOLCO</name>
<dbReference type="Proteomes" id="UP000824120">
    <property type="component" value="Chromosome 4"/>
</dbReference>
<evidence type="ECO:0000256" key="2">
    <source>
        <dbReference type="SAM" id="MobiDB-lite"/>
    </source>
</evidence>
<dbReference type="Gene3D" id="4.10.60.10">
    <property type="entry name" value="Zinc finger, CCHC-type"/>
    <property type="match status" value="1"/>
</dbReference>
<dbReference type="GO" id="GO:0003676">
    <property type="term" value="F:nucleic acid binding"/>
    <property type="evidence" value="ECO:0007669"/>
    <property type="project" value="InterPro"/>
</dbReference>
<keyword evidence="1" id="KW-0479">Metal-binding</keyword>
<proteinExistence type="predicted"/>
<dbReference type="PROSITE" id="PS50158">
    <property type="entry name" value="ZF_CCHC"/>
    <property type="match status" value="1"/>
</dbReference>
<gene>
    <name evidence="4" type="ORF">H5410_022646</name>
</gene>
<feature type="domain" description="CCHC-type" evidence="3">
    <location>
        <begin position="38"/>
        <end position="52"/>
    </location>
</feature>
<evidence type="ECO:0000313" key="4">
    <source>
        <dbReference type="EMBL" id="KAG5611365.1"/>
    </source>
</evidence>
<evidence type="ECO:0000313" key="5">
    <source>
        <dbReference type="Proteomes" id="UP000824120"/>
    </source>
</evidence>